<evidence type="ECO:0000313" key="1">
    <source>
        <dbReference type="EMBL" id="TDH05311.1"/>
    </source>
</evidence>
<name>A0A484CNG0_PERFV</name>
<evidence type="ECO:0000313" key="2">
    <source>
        <dbReference type="Proteomes" id="UP000295070"/>
    </source>
</evidence>
<protein>
    <submittedName>
        <fullName evidence="1">Uncharacterized protein</fullName>
    </submittedName>
</protein>
<organism evidence="1 2">
    <name type="scientific">Perca flavescens</name>
    <name type="common">American yellow perch</name>
    <name type="synonym">Morone flavescens</name>
    <dbReference type="NCBI Taxonomy" id="8167"/>
    <lineage>
        <taxon>Eukaryota</taxon>
        <taxon>Metazoa</taxon>
        <taxon>Chordata</taxon>
        <taxon>Craniata</taxon>
        <taxon>Vertebrata</taxon>
        <taxon>Euteleostomi</taxon>
        <taxon>Actinopterygii</taxon>
        <taxon>Neopterygii</taxon>
        <taxon>Teleostei</taxon>
        <taxon>Neoteleostei</taxon>
        <taxon>Acanthomorphata</taxon>
        <taxon>Eupercaria</taxon>
        <taxon>Perciformes</taxon>
        <taxon>Percoidei</taxon>
        <taxon>Percidae</taxon>
        <taxon>Percinae</taxon>
        <taxon>Perca</taxon>
    </lineage>
</organism>
<proteinExistence type="predicted"/>
<dbReference type="Proteomes" id="UP000295070">
    <property type="component" value="Chromosome 13"/>
</dbReference>
<gene>
    <name evidence="1" type="ORF">EPR50_G00141940</name>
</gene>
<sequence length="66" mass="7630">MKQRRVDWLDVQLRALSSHRYTEATMTSKMVIHQPQPVMVARESEEWSSGICDCCDDVPQCKCICV</sequence>
<dbReference type="STRING" id="8167.A0A484CNG0"/>
<accession>A0A484CNG0</accession>
<dbReference type="AlphaFoldDB" id="A0A484CNG0"/>
<comment type="caution">
    <text evidence="1">The sequence shown here is derived from an EMBL/GenBank/DDBJ whole genome shotgun (WGS) entry which is preliminary data.</text>
</comment>
<dbReference type="EMBL" id="SCKG01000013">
    <property type="protein sequence ID" value="TDH05311.1"/>
    <property type="molecule type" value="Genomic_DNA"/>
</dbReference>
<reference evidence="1 2" key="1">
    <citation type="submission" date="2019-01" db="EMBL/GenBank/DDBJ databases">
        <title>A chromosome-scale genome assembly of the yellow perch, Perca flavescens.</title>
        <authorList>
            <person name="Feron R."/>
            <person name="Morvezen R."/>
            <person name="Bestin A."/>
            <person name="Haffray P."/>
            <person name="Klopp C."/>
            <person name="Zahm M."/>
            <person name="Cabau C."/>
            <person name="Roques C."/>
            <person name="Donnadieu C."/>
            <person name="Bouchez O."/>
            <person name="Christie M."/>
            <person name="Larson W."/>
            <person name="Guiguen Y."/>
        </authorList>
    </citation>
    <scope>NUCLEOTIDE SEQUENCE [LARGE SCALE GENOMIC DNA]</scope>
    <source>
        <strain evidence="1">YP-PL-M2</strain>
        <tissue evidence="1">Blood</tissue>
    </source>
</reference>
<keyword evidence="2" id="KW-1185">Reference proteome</keyword>